<dbReference type="Pfam" id="PF00890">
    <property type="entry name" value="FAD_binding_2"/>
    <property type="match status" value="1"/>
</dbReference>
<evidence type="ECO:0000256" key="2">
    <source>
        <dbReference type="ARBA" id="ARBA00023002"/>
    </source>
</evidence>
<evidence type="ECO:0000313" key="4">
    <source>
        <dbReference type="EMBL" id="SVD26254.1"/>
    </source>
</evidence>
<proteinExistence type="predicted"/>
<organism evidence="4">
    <name type="scientific">marine metagenome</name>
    <dbReference type="NCBI Taxonomy" id="408172"/>
    <lineage>
        <taxon>unclassified sequences</taxon>
        <taxon>metagenomes</taxon>
        <taxon>ecological metagenomes</taxon>
    </lineage>
</organism>
<dbReference type="InterPro" id="IPR036188">
    <property type="entry name" value="FAD/NAD-bd_sf"/>
</dbReference>
<feature type="domain" description="FAD-dependent oxidoreductase 2 FAD-binding" evidence="3">
    <location>
        <begin position="33"/>
        <end position="62"/>
    </location>
</feature>
<dbReference type="AlphaFoldDB" id="A0A382TW19"/>
<gene>
    <name evidence="4" type="ORF">METZ01_LOCUS379108</name>
</gene>
<dbReference type="SUPFAM" id="SSF51905">
    <property type="entry name" value="FAD/NAD(P)-binding domain"/>
    <property type="match status" value="1"/>
</dbReference>
<keyword evidence="2" id="KW-0560">Oxidoreductase</keyword>
<sequence length="70" mass="7748">MVNINPSHKDWYSQIKEPLVKSESSISWDEEADVVVIGCGGAGISAALEASERRQKVLIIDRFFGNLKIT</sequence>
<dbReference type="GO" id="GO:0016491">
    <property type="term" value="F:oxidoreductase activity"/>
    <property type="evidence" value="ECO:0007669"/>
    <property type="project" value="UniProtKB-KW"/>
</dbReference>
<accession>A0A382TW19</accession>
<feature type="non-terminal residue" evidence="4">
    <location>
        <position position="70"/>
    </location>
</feature>
<reference evidence="4" key="1">
    <citation type="submission" date="2018-05" db="EMBL/GenBank/DDBJ databases">
        <authorList>
            <person name="Lanie J.A."/>
            <person name="Ng W.-L."/>
            <person name="Kazmierczak K.M."/>
            <person name="Andrzejewski T.M."/>
            <person name="Davidsen T.M."/>
            <person name="Wayne K.J."/>
            <person name="Tettelin H."/>
            <person name="Glass J.I."/>
            <person name="Rusch D."/>
            <person name="Podicherti R."/>
            <person name="Tsui H.-C.T."/>
            <person name="Winkler M.E."/>
        </authorList>
    </citation>
    <scope>NUCLEOTIDE SEQUENCE</scope>
</reference>
<dbReference type="InterPro" id="IPR003953">
    <property type="entry name" value="FAD-dep_OxRdtase_2_FAD-bd"/>
</dbReference>
<protein>
    <recommendedName>
        <fullName evidence="3">FAD-dependent oxidoreductase 2 FAD-binding domain-containing protein</fullName>
    </recommendedName>
</protein>
<dbReference type="Gene3D" id="3.50.50.60">
    <property type="entry name" value="FAD/NAD(P)-binding domain"/>
    <property type="match status" value="1"/>
</dbReference>
<dbReference type="EMBL" id="UINC01139609">
    <property type="protein sequence ID" value="SVD26254.1"/>
    <property type="molecule type" value="Genomic_DNA"/>
</dbReference>
<evidence type="ECO:0000259" key="3">
    <source>
        <dbReference type="Pfam" id="PF00890"/>
    </source>
</evidence>
<keyword evidence="1" id="KW-0285">Flavoprotein</keyword>
<evidence type="ECO:0000256" key="1">
    <source>
        <dbReference type="ARBA" id="ARBA00022630"/>
    </source>
</evidence>
<name>A0A382TW19_9ZZZZ</name>